<evidence type="ECO:0000259" key="9">
    <source>
        <dbReference type="Pfam" id="PF00150"/>
    </source>
</evidence>
<keyword evidence="2 7" id="KW-0378">Hydrolase</keyword>
<keyword evidence="6" id="KW-0624">Polysaccharide degradation</keyword>
<keyword evidence="1" id="KW-0732">Signal</keyword>
<keyword evidence="11" id="KW-1185">Reference proteome</keyword>
<keyword evidence="5 7" id="KW-0326">Glycosidase</keyword>
<dbReference type="GO" id="GO:0030245">
    <property type="term" value="P:cellulose catabolic process"/>
    <property type="evidence" value="ECO:0007669"/>
    <property type="project" value="UniProtKB-KW"/>
</dbReference>
<organism evidence="10 11">
    <name type="scientific">Lacrimispora xylanisolvens</name>
    <dbReference type="NCBI Taxonomy" id="384636"/>
    <lineage>
        <taxon>Bacteria</taxon>
        <taxon>Bacillati</taxon>
        <taxon>Bacillota</taxon>
        <taxon>Clostridia</taxon>
        <taxon>Lachnospirales</taxon>
        <taxon>Lachnospiraceae</taxon>
        <taxon>Lacrimispora</taxon>
    </lineage>
</organism>
<proteinExistence type="inferred from homology"/>
<dbReference type="InterPro" id="IPR050386">
    <property type="entry name" value="Glycosyl_hydrolase_5"/>
</dbReference>
<dbReference type="PROSITE" id="PS00659">
    <property type="entry name" value="GLYCOSYL_HYDROL_F5"/>
    <property type="match status" value="1"/>
</dbReference>
<dbReference type="PANTHER" id="PTHR31297">
    <property type="entry name" value="GLUCAN ENDO-1,6-BETA-GLUCOSIDASE B"/>
    <property type="match status" value="1"/>
</dbReference>
<dbReference type="GO" id="GO:0005576">
    <property type="term" value="C:extracellular region"/>
    <property type="evidence" value="ECO:0007669"/>
    <property type="project" value="TreeGrafter"/>
</dbReference>
<feature type="region of interest" description="Disordered" evidence="8">
    <location>
        <begin position="1"/>
        <end position="34"/>
    </location>
</feature>
<dbReference type="GO" id="GO:0008422">
    <property type="term" value="F:beta-glucosidase activity"/>
    <property type="evidence" value="ECO:0007669"/>
    <property type="project" value="TreeGrafter"/>
</dbReference>
<sequence length="372" mass="41898">MSTKNSKSTSIMSEETGLMNETTPQKASGPSSIRNISSRDLVREIRIGWNLGNTLDATDGYGLSSETSWGNPKTNKAMIDKIKAGGFNTLRVPTTWEKHLGPAPNYTIDPAWLNRVVEVVDYGIQNNLFVILNLHHEEWHFPSYANEAAATRILTKVWAQIGERFKNYDEHLIFEGLNEPRQKGTADEWNGGNREGQEVVNRFNAAFIRTIRSCGGNNPFRHLMIPPYAATSSTNAWDNFVIPNDNKIIISIHAYTPYDFALNISGTPQWRPDNQADTGAITYLMDSIERYFISKGYPVIIGEFGAMNKNNLKQRADWAYYYVKSARAKGIPCIWWDNGAVSGDGELFGLLDRNNCSFYYPDIVNAMMKGIQ</sequence>
<dbReference type="InterPro" id="IPR018087">
    <property type="entry name" value="Glyco_hydro_5_CS"/>
</dbReference>
<gene>
    <name evidence="10" type="ORF">BXY41_11565</name>
</gene>
<dbReference type="GO" id="GO:0009986">
    <property type="term" value="C:cell surface"/>
    <property type="evidence" value="ECO:0007669"/>
    <property type="project" value="TreeGrafter"/>
</dbReference>
<evidence type="ECO:0000256" key="3">
    <source>
        <dbReference type="ARBA" id="ARBA00023001"/>
    </source>
</evidence>
<dbReference type="RefSeq" id="WP_170072543.1">
    <property type="nucleotide sequence ID" value="NZ_PTJA01000015.1"/>
</dbReference>
<evidence type="ECO:0000256" key="5">
    <source>
        <dbReference type="ARBA" id="ARBA00023295"/>
    </source>
</evidence>
<comment type="similarity">
    <text evidence="7">Belongs to the glycosyl hydrolase 5 (cellulase A) family.</text>
</comment>
<dbReference type="Proteomes" id="UP000237749">
    <property type="component" value="Unassembled WGS sequence"/>
</dbReference>
<keyword evidence="4" id="KW-0119">Carbohydrate metabolism</keyword>
<keyword evidence="3" id="KW-0136">Cellulose degradation</keyword>
<dbReference type="PANTHER" id="PTHR31297:SF17">
    <property type="entry name" value="ENDOGLUCANASE"/>
    <property type="match status" value="1"/>
</dbReference>
<dbReference type="Gene3D" id="3.20.20.80">
    <property type="entry name" value="Glycosidases"/>
    <property type="match status" value="1"/>
</dbReference>
<dbReference type="AlphaFoldDB" id="A0A2S6HLZ4"/>
<evidence type="ECO:0000256" key="8">
    <source>
        <dbReference type="SAM" id="MobiDB-lite"/>
    </source>
</evidence>
<dbReference type="SUPFAM" id="SSF51445">
    <property type="entry name" value="(Trans)glycosidases"/>
    <property type="match status" value="1"/>
</dbReference>
<reference evidence="10 11" key="1">
    <citation type="submission" date="2018-02" db="EMBL/GenBank/DDBJ databases">
        <title>Genomic Encyclopedia of Archaeal and Bacterial Type Strains, Phase II (KMG-II): from individual species to whole genera.</title>
        <authorList>
            <person name="Goeker M."/>
        </authorList>
    </citation>
    <scope>NUCLEOTIDE SEQUENCE [LARGE SCALE GENOMIC DNA]</scope>
    <source>
        <strain evidence="10 11">DSM 3808</strain>
    </source>
</reference>
<evidence type="ECO:0000256" key="1">
    <source>
        <dbReference type="ARBA" id="ARBA00022729"/>
    </source>
</evidence>
<dbReference type="InterPro" id="IPR001547">
    <property type="entry name" value="Glyco_hydro_5"/>
</dbReference>
<evidence type="ECO:0000256" key="4">
    <source>
        <dbReference type="ARBA" id="ARBA00023277"/>
    </source>
</evidence>
<comment type="caution">
    <text evidence="10">The sequence shown here is derived from an EMBL/GenBank/DDBJ whole genome shotgun (WGS) entry which is preliminary data.</text>
</comment>
<evidence type="ECO:0000313" key="10">
    <source>
        <dbReference type="EMBL" id="PPK78391.1"/>
    </source>
</evidence>
<dbReference type="InterPro" id="IPR017853">
    <property type="entry name" value="GH"/>
</dbReference>
<name>A0A2S6HLZ4_9FIRM</name>
<dbReference type="Pfam" id="PF00150">
    <property type="entry name" value="Cellulase"/>
    <property type="match status" value="1"/>
</dbReference>
<evidence type="ECO:0000256" key="6">
    <source>
        <dbReference type="ARBA" id="ARBA00023326"/>
    </source>
</evidence>
<accession>A0A2S6HLZ4</accession>
<evidence type="ECO:0000313" key="11">
    <source>
        <dbReference type="Proteomes" id="UP000237749"/>
    </source>
</evidence>
<evidence type="ECO:0000256" key="7">
    <source>
        <dbReference type="RuleBase" id="RU361153"/>
    </source>
</evidence>
<protein>
    <submittedName>
        <fullName evidence="10">Endoglucanase</fullName>
    </submittedName>
</protein>
<dbReference type="EMBL" id="PTJA01000015">
    <property type="protein sequence ID" value="PPK78391.1"/>
    <property type="molecule type" value="Genomic_DNA"/>
</dbReference>
<evidence type="ECO:0000256" key="2">
    <source>
        <dbReference type="ARBA" id="ARBA00022801"/>
    </source>
</evidence>
<feature type="domain" description="Glycoside hydrolase family 5" evidence="9">
    <location>
        <begin position="65"/>
        <end position="340"/>
    </location>
</feature>